<protein>
    <submittedName>
        <fullName evidence="1">Uncharacterized protein</fullName>
    </submittedName>
</protein>
<reference evidence="1 2" key="1">
    <citation type="submission" date="2019-01" db="EMBL/GenBank/DDBJ databases">
        <title>Blautia sp. nov. KGMB01111 isolated human feces.</title>
        <authorList>
            <person name="Park J.-E."/>
            <person name="Kim J.-S."/>
            <person name="Park S.-H."/>
        </authorList>
    </citation>
    <scope>NUCLEOTIDE SEQUENCE [LARGE SCALE GENOMIC DNA]</scope>
    <source>
        <strain evidence="1 2">KGMB01111</strain>
    </source>
</reference>
<accession>A0A4Q1RD41</accession>
<keyword evidence="2" id="KW-1185">Reference proteome</keyword>
<name>A0A4Q1RD41_9FIRM</name>
<dbReference type="EMBL" id="SDKC01000002">
    <property type="protein sequence ID" value="RXS72558.1"/>
    <property type="molecule type" value="Genomic_DNA"/>
</dbReference>
<dbReference type="AlphaFoldDB" id="A0A4Q1RD41"/>
<dbReference type="Proteomes" id="UP000290106">
    <property type="component" value="Unassembled WGS sequence"/>
</dbReference>
<proteinExistence type="predicted"/>
<comment type="caution">
    <text evidence="1">The sequence shown here is derived from an EMBL/GenBank/DDBJ whole genome shotgun (WGS) entry which is preliminary data.</text>
</comment>
<sequence length="139" mass="16265">MKTRWHMSCCIIFSTRNHLKFFSDKSNPTVLKTLTRTVIENDAQLLDYSYGVLNPVTKKIQFKECSLKITLLINGNHGPEEIYSKLRVALWNELQEQVPNIRTNPLQRNCCIADVLTYTEEEAFGYIQSHDWRIKQKNS</sequence>
<gene>
    <name evidence="1" type="ORF">ETP43_16390</name>
</gene>
<evidence type="ECO:0000313" key="1">
    <source>
        <dbReference type="EMBL" id="RXS72558.1"/>
    </source>
</evidence>
<evidence type="ECO:0000313" key="2">
    <source>
        <dbReference type="Proteomes" id="UP000290106"/>
    </source>
</evidence>
<organism evidence="1 2">
    <name type="scientific">Blautia faecicola</name>
    <dbReference type="NCBI Taxonomy" id="2509240"/>
    <lineage>
        <taxon>Bacteria</taxon>
        <taxon>Bacillati</taxon>
        <taxon>Bacillota</taxon>
        <taxon>Clostridia</taxon>
        <taxon>Lachnospirales</taxon>
        <taxon>Lachnospiraceae</taxon>
        <taxon>Blautia</taxon>
    </lineage>
</organism>
<dbReference type="RefSeq" id="WP_129259675.1">
    <property type="nucleotide sequence ID" value="NZ_SDKC01000002.1"/>
</dbReference>